<feature type="region of interest" description="Disordered" evidence="1">
    <location>
        <begin position="40"/>
        <end position="59"/>
    </location>
</feature>
<sequence length="129" mass="13991">MALPQPTEDLPIPVKLQVDAFGRDIFNGIILTKGRDVTTTSGGTRECDGTNNGAHKKAGATPTSALADAAHRAKFTFDGEWFDEFDDFLITEIGGVSCNWLIRRNGVIIDVGGCQEELDRLDDVLFSCT</sequence>
<protein>
    <submittedName>
        <fullName evidence="2">Uncharacterized protein</fullName>
    </submittedName>
</protein>
<feature type="compositionally biased region" description="Polar residues" evidence="1">
    <location>
        <begin position="40"/>
        <end position="53"/>
    </location>
</feature>
<comment type="caution">
    <text evidence="2">The sequence shown here is derived from an EMBL/GenBank/DDBJ whole genome shotgun (WGS) entry which is preliminary data.</text>
</comment>
<name>A0A9P5XFK5_9AGAR</name>
<proteinExistence type="predicted"/>
<keyword evidence="3" id="KW-1185">Reference proteome</keyword>
<dbReference type="AlphaFoldDB" id="A0A9P5XFK5"/>
<reference evidence="2" key="1">
    <citation type="submission" date="2020-11" db="EMBL/GenBank/DDBJ databases">
        <authorList>
            <consortium name="DOE Joint Genome Institute"/>
            <person name="Ahrendt S."/>
            <person name="Riley R."/>
            <person name="Andreopoulos W."/>
            <person name="Labutti K."/>
            <person name="Pangilinan J."/>
            <person name="Ruiz-Duenas F.J."/>
            <person name="Barrasa J.M."/>
            <person name="Sanchez-Garcia M."/>
            <person name="Camarero S."/>
            <person name="Miyauchi S."/>
            <person name="Serrano A."/>
            <person name="Linde D."/>
            <person name="Babiker R."/>
            <person name="Drula E."/>
            <person name="Ayuso-Fernandez I."/>
            <person name="Pacheco R."/>
            <person name="Padilla G."/>
            <person name="Ferreira P."/>
            <person name="Barriuso J."/>
            <person name="Kellner H."/>
            <person name="Castanera R."/>
            <person name="Alfaro M."/>
            <person name="Ramirez L."/>
            <person name="Pisabarro A.G."/>
            <person name="Kuo A."/>
            <person name="Tritt A."/>
            <person name="Lipzen A."/>
            <person name="He G."/>
            <person name="Yan M."/>
            <person name="Ng V."/>
            <person name="Cullen D."/>
            <person name="Martin F."/>
            <person name="Rosso M.-N."/>
            <person name="Henrissat B."/>
            <person name="Hibbett D."/>
            <person name="Martinez A.T."/>
            <person name="Grigoriev I.V."/>
        </authorList>
    </citation>
    <scope>NUCLEOTIDE SEQUENCE</scope>
    <source>
        <strain evidence="2">MF-IS2</strain>
    </source>
</reference>
<evidence type="ECO:0000313" key="3">
    <source>
        <dbReference type="Proteomes" id="UP000807342"/>
    </source>
</evidence>
<organism evidence="2 3">
    <name type="scientific">Macrolepiota fuliginosa MF-IS2</name>
    <dbReference type="NCBI Taxonomy" id="1400762"/>
    <lineage>
        <taxon>Eukaryota</taxon>
        <taxon>Fungi</taxon>
        <taxon>Dikarya</taxon>
        <taxon>Basidiomycota</taxon>
        <taxon>Agaricomycotina</taxon>
        <taxon>Agaricomycetes</taxon>
        <taxon>Agaricomycetidae</taxon>
        <taxon>Agaricales</taxon>
        <taxon>Agaricineae</taxon>
        <taxon>Agaricaceae</taxon>
        <taxon>Macrolepiota</taxon>
    </lineage>
</organism>
<dbReference type="OrthoDB" id="10007757at2759"/>
<dbReference type="Proteomes" id="UP000807342">
    <property type="component" value="Unassembled WGS sequence"/>
</dbReference>
<evidence type="ECO:0000256" key="1">
    <source>
        <dbReference type="SAM" id="MobiDB-lite"/>
    </source>
</evidence>
<dbReference type="EMBL" id="MU151130">
    <property type="protein sequence ID" value="KAF9449444.1"/>
    <property type="molecule type" value="Genomic_DNA"/>
</dbReference>
<evidence type="ECO:0000313" key="2">
    <source>
        <dbReference type="EMBL" id="KAF9449444.1"/>
    </source>
</evidence>
<accession>A0A9P5XFK5</accession>
<gene>
    <name evidence="2" type="ORF">P691DRAFT_774677</name>
</gene>